<feature type="transmembrane region" description="Helical" evidence="6">
    <location>
        <begin position="152"/>
        <end position="172"/>
    </location>
</feature>
<evidence type="ECO:0000256" key="5">
    <source>
        <dbReference type="ARBA" id="ARBA00023136"/>
    </source>
</evidence>
<dbReference type="AlphaFoldDB" id="A0A931AT29"/>
<evidence type="ECO:0000256" key="2">
    <source>
        <dbReference type="ARBA" id="ARBA00022448"/>
    </source>
</evidence>
<dbReference type="SUPFAM" id="SSF103473">
    <property type="entry name" value="MFS general substrate transporter"/>
    <property type="match status" value="1"/>
</dbReference>
<dbReference type="EMBL" id="JADPIE010000002">
    <property type="protein sequence ID" value="MBF8436290.1"/>
    <property type="molecule type" value="Genomic_DNA"/>
</dbReference>
<keyword evidence="9" id="KW-1185">Reference proteome</keyword>
<dbReference type="PANTHER" id="PTHR23508">
    <property type="entry name" value="CARBOXYLIC ACID TRANSPORTER PROTEIN HOMOLOG"/>
    <property type="match status" value="1"/>
</dbReference>
<evidence type="ECO:0000256" key="1">
    <source>
        <dbReference type="ARBA" id="ARBA00004651"/>
    </source>
</evidence>
<reference evidence="8" key="1">
    <citation type="submission" date="2020-11" db="EMBL/GenBank/DDBJ databases">
        <title>Halonatronomonas betainensis gen. nov., sp. nov. a novel haloalkaliphilic representative of the family Halanaerobiacae capable of betaine degradation.</title>
        <authorList>
            <person name="Boltyanskaya Y."/>
            <person name="Kevbrin V."/>
            <person name="Detkova E."/>
            <person name="Grouzdev D.S."/>
            <person name="Koziaeva V."/>
            <person name="Zhilina T."/>
        </authorList>
    </citation>
    <scope>NUCLEOTIDE SEQUENCE</scope>
    <source>
        <strain evidence="8">Z-7014</strain>
    </source>
</reference>
<gene>
    <name evidence="8" type="ORF">I0Q91_04295</name>
</gene>
<feature type="transmembrane region" description="Helical" evidence="6">
    <location>
        <begin position="33"/>
        <end position="54"/>
    </location>
</feature>
<feature type="transmembrane region" description="Helical" evidence="6">
    <location>
        <begin position="228"/>
        <end position="247"/>
    </location>
</feature>
<accession>A0A931AT29</accession>
<feature type="transmembrane region" description="Helical" evidence="6">
    <location>
        <begin position="63"/>
        <end position="83"/>
    </location>
</feature>
<dbReference type="Gene3D" id="1.20.1250.20">
    <property type="entry name" value="MFS general substrate transporter like domains"/>
    <property type="match status" value="2"/>
</dbReference>
<keyword evidence="4 6" id="KW-1133">Transmembrane helix</keyword>
<feature type="transmembrane region" description="Helical" evidence="6">
    <location>
        <begin position="347"/>
        <end position="367"/>
    </location>
</feature>
<dbReference type="Pfam" id="PF07690">
    <property type="entry name" value="MFS_1"/>
    <property type="match status" value="1"/>
</dbReference>
<sequence>MVIAIILSYLSWYNFSAVINFIIEDIELTPGQVGIIISAFQVGYVITVLLTGWLADRIGSREVVLYSTLGTAIFSTLFAWLAVDFWSALILRLLAGAFCGGIYAPGMSLLSNWFPSKERGKSIGAYIAGLTFSYAASYFIAPQIASQFSWRISILATSLPAFISVFIIYKFVKENPDSGLELKKSKINLERKEPGIQTEASPSPEGGFKGPAIITTSYMGHMWELYGFWGWIGPFMVSAAAAVGYEYSTASVIGGRLAAIIILIGAPAVWLMGKVSDIIGRTKTIIICSIASLIAQFFFGFLHGGSLIIITVIGLWIGFWVISDSACHSTGLTEMVQPEIRARSLGIQNALGFMVTAVSPTVFGYILEIYNEGINNITFASNWGLPFLTLGLGAILSPVAVFILRKVPQSDLMADGNK</sequence>
<proteinExistence type="predicted"/>
<evidence type="ECO:0000313" key="9">
    <source>
        <dbReference type="Proteomes" id="UP000621436"/>
    </source>
</evidence>
<dbReference type="GO" id="GO:0046943">
    <property type="term" value="F:carboxylic acid transmembrane transporter activity"/>
    <property type="evidence" value="ECO:0007669"/>
    <property type="project" value="TreeGrafter"/>
</dbReference>
<keyword evidence="3 6" id="KW-0812">Transmembrane</keyword>
<dbReference type="InterPro" id="IPR036259">
    <property type="entry name" value="MFS_trans_sf"/>
</dbReference>
<keyword evidence="5 6" id="KW-0472">Membrane</keyword>
<dbReference type="Proteomes" id="UP000621436">
    <property type="component" value="Unassembled WGS sequence"/>
</dbReference>
<name>A0A931AT29_9FIRM</name>
<evidence type="ECO:0000259" key="7">
    <source>
        <dbReference type="PROSITE" id="PS50850"/>
    </source>
</evidence>
<protein>
    <submittedName>
        <fullName evidence="8">MFS transporter</fullName>
    </submittedName>
</protein>
<evidence type="ECO:0000256" key="4">
    <source>
        <dbReference type="ARBA" id="ARBA00022989"/>
    </source>
</evidence>
<evidence type="ECO:0000256" key="3">
    <source>
        <dbReference type="ARBA" id="ARBA00022692"/>
    </source>
</evidence>
<feature type="transmembrane region" description="Helical" evidence="6">
    <location>
        <begin position="284"/>
        <end position="302"/>
    </location>
</feature>
<feature type="transmembrane region" description="Helical" evidence="6">
    <location>
        <begin position="89"/>
        <end position="111"/>
    </location>
</feature>
<dbReference type="GO" id="GO:0005886">
    <property type="term" value="C:plasma membrane"/>
    <property type="evidence" value="ECO:0007669"/>
    <property type="project" value="UniProtKB-SubCell"/>
</dbReference>
<feature type="transmembrane region" description="Helical" evidence="6">
    <location>
        <begin position="253"/>
        <end position="272"/>
    </location>
</feature>
<dbReference type="InterPro" id="IPR011701">
    <property type="entry name" value="MFS"/>
</dbReference>
<keyword evidence="2" id="KW-0813">Transport</keyword>
<evidence type="ECO:0000256" key="6">
    <source>
        <dbReference type="SAM" id="Phobius"/>
    </source>
</evidence>
<feature type="transmembrane region" description="Helical" evidence="6">
    <location>
        <begin position="123"/>
        <end position="140"/>
    </location>
</feature>
<dbReference type="PROSITE" id="PS50850">
    <property type="entry name" value="MFS"/>
    <property type="match status" value="1"/>
</dbReference>
<feature type="domain" description="Major facilitator superfamily (MFS) profile" evidence="7">
    <location>
        <begin position="1"/>
        <end position="409"/>
    </location>
</feature>
<evidence type="ECO:0000313" key="8">
    <source>
        <dbReference type="EMBL" id="MBF8436290.1"/>
    </source>
</evidence>
<feature type="transmembrane region" description="Helical" evidence="6">
    <location>
        <begin position="308"/>
        <end position="327"/>
    </location>
</feature>
<dbReference type="PANTHER" id="PTHR23508:SF10">
    <property type="entry name" value="CARBOXYLIC ACID TRANSPORTER PROTEIN HOMOLOG"/>
    <property type="match status" value="1"/>
</dbReference>
<organism evidence="8 9">
    <name type="scientific">Halonatronomonas betaini</name>
    <dbReference type="NCBI Taxonomy" id="2778430"/>
    <lineage>
        <taxon>Bacteria</taxon>
        <taxon>Bacillati</taxon>
        <taxon>Bacillota</taxon>
        <taxon>Clostridia</taxon>
        <taxon>Halanaerobiales</taxon>
        <taxon>Halarsenatibacteraceae</taxon>
        <taxon>Halonatronomonas</taxon>
    </lineage>
</organism>
<feature type="transmembrane region" description="Helical" evidence="6">
    <location>
        <begin position="387"/>
        <end position="404"/>
    </location>
</feature>
<comment type="caution">
    <text evidence="8">The sequence shown here is derived from an EMBL/GenBank/DDBJ whole genome shotgun (WGS) entry which is preliminary data.</text>
</comment>
<comment type="subcellular location">
    <subcellularLocation>
        <location evidence="1">Cell membrane</location>
        <topology evidence="1">Multi-pass membrane protein</topology>
    </subcellularLocation>
</comment>
<dbReference type="InterPro" id="IPR020846">
    <property type="entry name" value="MFS_dom"/>
</dbReference>